<name>A0A409VF22_9AGAR</name>
<evidence type="ECO:0000256" key="1">
    <source>
        <dbReference type="SAM" id="MobiDB-lite"/>
    </source>
</evidence>
<evidence type="ECO:0008006" key="4">
    <source>
        <dbReference type="Google" id="ProtNLM"/>
    </source>
</evidence>
<dbReference type="EMBL" id="NHTK01006081">
    <property type="protein sequence ID" value="PPQ64850.1"/>
    <property type="molecule type" value="Genomic_DNA"/>
</dbReference>
<accession>A0A409VF22</accession>
<feature type="compositionally biased region" description="Low complexity" evidence="1">
    <location>
        <begin position="508"/>
        <end position="520"/>
    </location>
</feature>
<feature type="region of interest" description="Disordered" evidence="1">
    <location>
        <begin position="470"/>
        <end position="520"/>
    </location>
</feature>
<evidence type="ECO:0000313" key="2">
    <source>
        <dbReference type="EMBL" id="PPQ64850.1"/>
    </source>
</evidence>
<feature type="compositionally biased region" description="Acidic residues" evidence="1">
    <location>
        <begin position="473"/>
        <end position="483"/>
    </location>
</feature>
<dbReference type="OrthoDB" id="3258555at2759"/>
<dbReference type="InParanoid" id="A0A409VF22"/>
<organism evidence="2 3">
    <name type="scientific">Panaeolus cyanescens</name>
    <dbReference type="NCBI Taxonomy" id="181874"/>
    <lineage>
        <taxon>Eukaryota</taxon>
        <taxon>Fungi</taxon>
        <taxon>Dikarya</taxon>
        <taxon>Basidiomycota</taxon>
        <taxon>Agaricomycotina</taxon>
        <taxon>Agaricomycetes</taxon>
        <taxon>Agaricomycetidae</taxon>
        <taxon>Agaricales</taxon>
        <taxon>Agaricineae</taxon>
        <taxon>Galeropsidaceae</taxon>
        <taxon>Panaeolus</taxon>
    </lineage>
</organism>
<proteinExistence type="predicted"/>
<dbReference type="Proteomes" id="UP000284842">
    <property type="component" value="Unassembled WGS sequence"/>
</dbReference>
<evidence type="ECO:0000313" key="3">
    <source>
        <dbReference type="Proteomes" id="UP000284842"/>
    </source>
</evidence>
<comment type="caution">
    <text evidence="2">The sequence shown here is derived from an EMBL/GenBank/DDBJ whole genome shotgun (WGS) entry which is preliminary data.</text>
</comment>
<sequence length="520" mass="59553">MQIDDNCDVSFDNSKGIATEQPFEIIQEIMRYIMPLRLFLPFTYRPLVHPAGHPRPKILPLLNVCKSWYLAGLPLLYRNLLITRCVQLERLLVTLENPANSAISSWIESIEIRDVIPKEISSSVFQNGIRALLQMCPNLTTYAYQSSFRHSKLPVYASSYPSLLPPITHLQLQWVLSPTELESALRETAGSLQSLHMSFTYMVEYKQWPAMSFTFPRLDTLLLPQTSAAVGICTGWNMPSLTRLLLYVDNSGPYREQQPIYLEGFRRRDLWGIDKEKGEAFFKKFGSTLKVLEIYRNDFLKRPGLDDQLVSQFLAHVPGLEHLILHLEHNSYHELPFNFWHFRHANVKYVDVWADESVAFTLQETLALGRLPLAPEVEWGSQMENRSDSTIPFPAARGFRIFPKTLGSWNHLPVVIPPSYAPLPRIMDFPPVREVVSWLDWLAAREHTDYNNCYATPTVDNFGAMLDTAQNEQDLDEDDDDDSSSEKSDGESDGNFEMVEEEDDSESSSDSVYSDVESEN</sequence>
<gene>
    <name evidence="2" type="ORF">CVT24_008217</name>
</gene>
<feature type="compositionally biased region" description="Acidic residues" evidence="1">
    <location>
        <begin position="491"/>
        <end position="507"/>
    </location>
</feature>
<keyword evidence="3" id="KW-1185">Reference proteome</keyword>
<reference evidence="2 3" key="1">
    <citation type="journal article" date="2018" name="Evol. Lett.">
        <title>Horizontal gene cluster transfer increased hallucinogenic mushroom diversity.</title>
        <authorList>
            <person name="Reynolds H.T."/>
            <person name="Vijayakumar V."/>
            <person name="Gluck-Thaler E."/>
            <person name="Korotkin H.B."/>
            <person name="Matheny P.B."/>
            <person name="Slot J.C."/>
        </authorList>
    </citation>
    <scope>NUCLEOTIDE SEQUENCE [LARGE SCALE GENOMIC DNA]</scope>
    <source>
        <strain evidence="2 3">2629</strain>
    </source>
</reference>
<protein>
    <recommendedName>
        <fullName evidence="4">F-box domain-containing protein</fullName>
    </recommendedName>
</protein>
<dbReference type="AlphaFoldDB" id="A0A409VF22"/>